<feature type="signal peptide" evidence="1">
    <location>
        <begin position="1"/>
        <end position="15"/>
    </location>
</feature>
<keyword evidence="1" id="KW-0732">Signal</keyword>
<reference evidence="2 3" key="1">
    <citation type="journal article" date="2011" name="Science">
        <title>The Selaginella genome identifies genetic changes associated with the evolution of vascular plants.</title>
        <authorList>
            <person name="Banks J.A."/>
            <person name="Nishiyama T."/>
            <person name="Hasebe M."/>
            <person name="Bowman J.L."/>
            <person name="Gribskov M."/>
            <person name="dePamphilis C."/>
            <person name="Albert V.A."/>
            <person name="Aono N."/>
            <person name="Aoyama T."/>
            <person name="Ambrose B.A."/>
            <person name="Ashton N.W."/>
            <person name="Axtell M.J."/>
            <person name="Barker E."/>
            <person name="Barker M.S."/>
            <person name="Bennetzen J.L."/>
            <person name="Bonawitz N.D."/>
            <person name="Chapple C."/>
            <person name="Cheng C."/>
            <person name="Correa L.G."/>
            <person name="Dacre M."/>
            <person name="DeBarry J."/>
            <person name="Dreyer I."/>
            <person name="Elias M."/>
            <person name="Engstrom E.M."/>
            <person name="Estelle M."/>
            <person name="Feng L."/>
            <person name="Finet C."/>
            <person name="Floyd S.K."/>
            <person name="Frommer W.B."/>
            <person name="Fujita T."/>
            <person name="Gramzow L."/>
            <person name="Gutensohn M."/>
            <person name="Harholt J."/>
            <person name="Hattori M."/>
            <person name="Heyl A."/>
            <person name="Hirai T."/>
            <person name="Hiwatashi Y."/>
            <person name="Ishikawa M."/>
            <person name="Iwata M."/>
            <person name="Karol K.G."/>
            <person name="Koehler B."/>
            <person name="Kolukisaoglu U."/>
            <person name="Kubo M."/>
            <person name="Kurata T."/>
            <person name="Lalonde S."/>
            <person name="Li K."/>
            <person name="Li Y."/>
            <person name="Litt A."/>
            <person name="Lyons E."/>
            <person name="Manning G."/>
            <person name="Maruyama T."/>
            <person name="Michael T.P."/>
            <person name="Mikami K."/>
            <person name="Miyazaki S."/>
            <person name="Morinaga S."/>
            <person name="Murata T."/>
            <person name="Mueller-Roeber B."/>
            <person name="Nelson D.R."/>
            <person name="Obara M."/>
            <person name="Oguri Y."/>
            <person name="Olmstead R.G."/>
            <person name="Onodera N."/>
            <person name="Petersen B.L."/>
            <person name="Pils B."/>
            <person name="Prigge M."/>
            <person name="Rensing S.A."/>
            <person name="Riano-Pachon D.M."/>
            <person name="Roberts A.W."/>
            <person name="Sato Y."/>
            <person name="Scheller H.V."/>
            <person name="Schulz B."/>
            <person name="Schulz C."/>
            <person name="Shakirov E.V."/>
            <person name="Shibagaki N."/>
            <person name="Shinohara N."/>
            <person name="Shippen D.E."/>
            <person name="Soerensen I."/>
            <person name="Sotooka R."/>
            <person name="Sugimoto N."/>
            <person name="Sugita M."/>
            <person name="Sumikawa N."/>
            <person name="Tanurdzic M."/>
            <person name="Theissen G."/>
            <person name="Ulvskov P."/>
            <person name="Wakazuki S."/>
            <person name="Weng J.K."/>
            <person name="Willats W.W."/>
            <person name="Wipf D."/>
            <person name="Wolf P.G."/>
            <person name="Yang L."/>
            <person name="Zimmer A.D."/>
            <person name="Zhu Q."/>
            <person name="Mitros T."/>
            <person name="Hellsten U."/>
            <person name="Loque D."/>
            <person name="Otillar R."/>
            <person name="Salamov A."/>
            <person name="Schmutz J."/>
            <person name="Shapiro H."/>
            <person name="Lindquist E."/>
            <person name="Lucas S."/>
            <person name="Rokhsar D."/>
            <person name="Grigoriev I.V."/>
        </authorList>
    </citation>
    <scope>NUCLEOTIDE SEQUENCE [LARGE SCALE GENOMIC DNA]</scope>
</reference>
<evidence type="ECO:0008006" key="4">
    <source>
        <dbReference type="Google" id="ProtNLM"/>
    </source>
</evidence>
<dbReference type="AlphaFoldDB" id="D8RFN4"/>
<gene>
    <name evidence="2" type="ORF">SELMODRAFT_410720</name>
</gene>
<evidence type="ECO:0000313" key="2">
    <source>
        <dbReference type="EMBL" id="EFJ28897.1"/>
    </source>
</evidence>
<protein>
    <recommendedName>
        <fullName evidence="4">Secreted protein</fullName>
    </recommendedName>
</protein>
<accession>D8RFN4</accession>
<dbReference type="HOGENOM" id="CLU_1279538_0_0_1"/>
<dbReference type="Gramene" id="EFJ28897">
    <property type="protein sequence ID" value="EFJ28897"/>
    <property type="gene ID" value="SELMODRAFT_410720"/>
</dbReference>
<dbReference type="InParanoid" id="D8RFN4"/>
<evidence type="ECO:0000256" key="1">
    <source>
        <dbReference type="SAM" id="SignalP"/>
    </source>
</evidence>
<sequence>MQIISFFSKLRSISALPTMLLVLKVLAQSYDCLNTRGPARAKCAVNTTQKQDVSSDWCSMLTWTLNQIQNKSQQPQESKICGHEPGVSQIRSIQDTLELRDKATSSQALSLQLREEDARGRLLARWLHYDFHCCTQDRRNACLCLKFMATWNKRRARDHGQMPIGTSHGSVCVFLVAERNRRYVSSAQLRRKRRVQDQFRSCRLYSQSRASGAVVT</sequence>
<name>D8RFN4_SELML</name>
<keyword evidence="3" id="KW-1185">Reference proteome</keyword>
<organism evidence="3">
    <name type="scientific">Selaginella moellendorffii</name>
    <name type="common">Spikemoss</name>
    <dbReference type="NCBI Taxonomy" id="88036"/>
    <lineage>
        <taxon>Eukaryota</taxon>
        <taxon>Viridiplantae</taxon>
        <taxon>Streptophyta</taxon>
        <taxon>Embryophyta</taxon>
        <taxon>Tracheophyta</taxon>
        <taxon>Lycopodiopsida</taxon>
        <taxon>Selaginellales</taxon>
        <taxon>Selaginellaceae</taxon>
        <taxon>Selaginella</taxon>
    </lineage>
</organism>
<dbReference type="KEGG" id="smo:SELMODRAFT_410720"/>
<dbReference type="EMBL" id="GL377578">
    <property type="protein sequence ID" value="EFJ28897.1"/>
    <property type="molecule type" value="Genomic_DNA"/>
</dbReference>
<proteinExistence type="predicted"/>
<evidence type="ECO:0000313" key="3">
    <source>
        <dbReference type="Proteomes" id="UP000001514"/>
    </source>
</evidence>
<feature type="chain" id="PRO_5012113067" description="Secreted protein" evidence="1">
    <location>
        <begin position="16"/>
        <end position="216"/>
    </location>
</feature>
<dbReference type="Proteomes" id="UP000001514">
    <property type="component" value="Unassembled WGS sequence"/>
</dbReference>